<proteinExistence type="predicted"/>
<dbReference type="RefSeq" id="XP_040662516.1">
    <property type="nucleotide sequence ID" value="XM_040809583.1"/>
</dbReference>
<protein>
    <submittedName>
        <fullName evidence="1">Uncharacterized protein</fullName>
    </submittedName>
</protein>
<dbReference type="GeneID" id="63725094"/>
<dbReference type="Proteomes" id="UP000184073">
    <property type="component" value="Unassembled WGS sequence"/>
</dbReference>
<keyword evidence="2" id="KW-1185">Reference proteome</keyword>
<sequence length="120" mass="13355">MSNCQTVAIWLSFAGTFLGPIESHLGVHFRIRADNPTIQRLKQEVKSQLVLKGYLPKSGGYVYPAAEDIVVHVPPEIEFWKGGDKRKNLRTGDEVTMQSGLEVECSLRHDMAFVKGVSVV</sequence>
<organism evidence="1 2">
    <name type="scientific">Aspergillus versicolor CBS 583.65</name>
    <dbReference type="NCBI Taxonomy" id="1036611"/>
    <lineage>
        <taxon>Eukaryota</taxon>
        <taxon>Fungi</taxon>
        <taxon>Dikarya</taxon>
        <taxon>Ascomycota</taxon>
        <taxon>Pezizomycotina</taxon>
        <taxon>Eurotiomycetes</taxon>
        <taxon>Eurotiomycetidae</taxon>
        <taxon>Eurotiales</taxon>
        <taxon>Aspergillaceae</taxon>
        <taxon>Aspergillus</taxon>
        <taxon>Aspergillus subgen. Nidulantes</taxon>
    </lineage>
</organism>
<gene>
    <name evidence="1" type="ORF">ASPVEDRAFT_23744</name>
</gene>
<dbReference type="AlphaFoldDB" id="A0A1L9P5P7"/>
<dbReference type="VEuPathDB" id="FungiDB:ASPVEDRAFT_23744"/>
<dbReference type="OrthoDB" id="10373256at2759"/>
<accession>A0A1L9P5P7</accession>
<evidence type="ECO:0000313" key="2">
    <source>
        <dbReference type="Proteomes" id="UP000184073"/>
    </source>
</evidence>
<name>A0A1L9P5P7_ASPVE</name>
<reference evidence="2" key="1">
    <citation type="journal article" date="2017" name="Genome Biol.">
        <title>Comparative genomics reveals high biological diversity and specific adaptations in the industrially and medically important fungal genus Aspergillus.</title>
        <authorList>
            <person name="de Vries R.P."/>
            <person name="Riley R."/>
            <person name="Wiebenga A."/>
            <person name="Aguilar-Osorio G."/>
            <person name="Amillis S."/>
            <person name="Uchima C.A."/>
            <person name="Anderluh G."/>
            <person name="Asadollahi M."/>
            <person name="Askin M."/>
            <person name="Barry K."/>
            <person name="Battaglia E."/>
            <person name="Bayram O."/>
            <person name="Benocci T."/>
            <person name="Braus-Stromeyer S.A."/>
            <person name="Caldana C."/>
            <person name="Canovas D."/>
            <person name="Cerqueira G.C."/>
            <person name="Chen F."/>
            <person name="Chen W."/>
            <person name="Choi C."/>
            <person name="Clum A."/>
            <person name="Dos Santos R.A."/>
            <person name="Damasio A.R."/>
            <person name="Diallinas G."/>
            <person name="Emri T."/>
            <person name="Fekete E."/>
            <person name="Flipphi M."/>
            <person name="Freyberg S."/>
            <person name="Gallo A."/>
            <person name="Gournas C."/>
            <person name="Habgood R."/>
            <person name="Hainaut M."/>
            <person name="Harispe M.L."/>
            <person name="Henrissat B."/>
            <person name="Hilden K.S."/>
            <person name="Hope R."/>
            <person name="Hossain A."/>
            <person name="Karabika E."/>
            <person name="Karaffa L."/>
            <person name="Karanyi Z."/>
            <person name="Krasevec N."/>
            <person name="Kuo A."/>
            <person name="Kusch H."/>
            <person name="LaButti K."/>
            <person name="Lagendijk E.L."/>
            <person name="Lapidus A."/>
            <person name="Levasseur A."/>
            <person name="Lindquist E."/>
            <person name="Lipzen A."/>
            <person name="Logrieco A.F."/>
            <person name="MacCabe A."/>
            <person name="Maekelae M.R."/>
            <person name="Malavazi I."/>
            <person name="Melin P."/>
            <person name="Meyer V."/>
            <person name="Mielnichuk N."/>
            <person name="Miskei M."/>
            <person name="Molnar A.P."/>
            <person name="Mule G."/>
            <person name="Ngan C.Y."/>
            <person name="Orejas M."/>
            <person name="Orosz E."/>
            <person name="Ouedraogo J.P."/>
            <person name="Overkamp K.M."/>
            <person name="Park H.-S."/>
            <person name="Perrone G."/>
            <person name="Piumi F."/>
            <person name="Punt P.J."/>
            <person name="Ram A.F."/>
            <person name="Ramon A."/>
            <person name="Rauscher S."/>
            <person name="Record E."/>
            <person name="Riano-Pachon D.M."/>
            <person name="Robert V."/>
            <person name="Roehrig J."/>
            <person name="Ruller R."/>
            <person name="Salamov A."/>
            <person name="Salih N.S."/>
            <person name="Samson R.A."/>
            <person name="Sandor E."/>
            <person name="Sanguinetti M."/>
            <person name="Schuetze T."/>
            <person name="Sepcic K."/>
            <person name="Shelest E."/>
            <person name="Sherlock G."/>
            <person name="Sophianopoulou V."/>
            <person name="Squina F.M."/>
            <person name="Sun H."/>
            <person name="Susca A."/>
            <person name="Todd R.B."/>
            <person name="Tsang A."/>
            <person name="Unkles S.E."/>
            <person name="van de Wiele N."/>
            <person name="van Rossen-Uffink D."/>
            <person name="Oliveira J.V."/>
            <person name="Vesth T.C."/>
            <person name="Visser J."/>
            <person name="Yu J.-H."/>
            <person name="Zhou M."/>
            <person name="Andersen M.R."/>
            <person name="Archer D.B."/>
            <person name="Baker S.E."/>
            <person name="Benoit I."/>
            <person name="Brakhage A.A."/>
            <person name="Braus G.H."/>
            <person name="Fischer R."/>
            <person name="Frisvad J.C."/>
            <person name="Goldman G.H."/>
            <person name="Houbraken J."/>
            <person name="Oakley B."/>
            <person name="Pocsi I."/>
            <person name="Scazzocchio C."/>
            <person name="Seiboth B."/>
            <person name="vanKuyk P.A."/>
            <person name="Wortman J."/>
            <person name="Dyer P.S."/>
            <person name="Grigoriev I.V."/>
        </authorList>
    </citation>
    <scope>NUCLEOTIDE SEQUENCE [LARGE SCALE GENOMIC DNA]</scope>
    <source>
        <strain evidence="2">CBS 583.65</strain>
    </source>
</reference>
<dbReference type="EMBL" id="KV878125">
    <property type="protein sequence ID" value="OJI96753.1"/>
    <property type="molecule type" value="Genomic_DNA"/>
</dbReference>
<evidence type="ECO:0000313" key="1">
    <source>
        <dbReference type="EMBL" id="OJI96753.1"/>
    </source>
</evidence>